<evidence type="ECO:0000313" key="1">
    <source>
        <dbReference type="EMBL" id="MFD1307589.1"/>
    </source>
</evidence>
<protein>
    <recommendedName>
        <fullName evidence="3">PBS lyase</fullName>
    </recommendedName>
</protein>
<evidence type="ECO:0008006" key="3">
    <source>
        <dbReference type="Google" id="ProtNLM"/>
    </source>
</evidence>
<dbReference type="RefSeq" id="WP_381242793.1">
    <property type="nucleotide sequence ID" value="NZ_JBHSKH010000136.1"/>
</dbReference>
<dbReference type="EMBL" id="JBHTMM010000019">
    <property type="protein sequence ID" value="MFD1307589.1"/>
    <property type="molecule type" value="Genomic_DNA"/>
</dbReference>
<gene>
    <name evidence="1" type="ORF">ACFQ5X_17250</name>
</gene>
<accession>A0ABW3XD72</accession>
<name>A0ABW3XD72_9ACTN</name>
<keyword evidence="2" id="KW-1185">Reference proteome</keyword>
<evidence type="ECO:0000313" key="2">
    <source>
        <dbReference type="Proteomes" id="UP001597058"/>
    </source>
</evidence>
<organism evidence="1 2">
    <name type="scientific">Streptomyces kaempferi</name>
    <dbReference type="NCBI Taxonomy" id="333725"/>
    <lineage>
        <taxon>Bacteria</taxon>
        <taxon>Bacillati</taxon>
        <taxon>Actinomycetota</taxon>
        <taxon>Actinomycetes</taxon>
        <taxon>Kitasatosporales</taxon>
        <taxon>Streptomycetaceae</taxon>
        <taxon>Streptomyces</taxon>
    </lineage>
</organism>
<reference evidence="2" key="1">
    <citation type="journal article" date="2019" name="Int. J. Syst. Evol. Microbiol.">
        <title>The Global Catalogue of Microorganisms (GCM) 10K type strain sequencing project: providing services to taxonomists for standard genome sequencing and annotation.</title>
        <authorList>
            <consortium name="The Broad Institute Genomics Platform"/>
            <consortium name="The Broad Institute Genome Sequencing Center for Infectious Disease"/>
            <person name="Wu L."/>
            <person name="Ma J."/>
        </authorList>
    </citation>
    <scope>NUCLEOTIDE SEQUENCE [LARGE SCALE GENOMIC DNA]</scope>
    <source>
        <strain evidence="2">CGMCC 4.7020</strain>
    </source>
</reference>
<comment type="caution">
    <text evidence="1">The sequence shown here is derived from an EMBL/GenBank/DDBJ whole genome shotgun (WGS) entry which is preliminary data.</text>
</comment>
<sequence length="366" mass="39306">MRSAEGQPMLRENEEAAWAARVQQLVDAGDVTDLDRSLYRLSADIDGDWTFDGGRLIGLLRVMPAPTRVLLLRRMTEGLEETAVHDPGRCRGLASLIVLVAHGLPVDQLAAWREPLMAMAAGEMTLWEGWRLTCLVEVEQAAGRDVPDPVVATVRRTALTSETPGELRALAATIVEPVLNPGEPWAEQVITHLTGAEPAWHALVAHALTAAGSRPTGKWQRLGRGLLADVGPDRAREAMASWIARAGEPRTVPVNSQYGTGIAELELDPFNARALQGFAALLALTPAHPRSAAALGELVEAALIRLPGIGWRSPKTASAAVQALTQLGDEDAYAELGRLAGTVKYRPTLKLILAALARRTAHRPLP</sequence>
<proteinExistence type="predicted"/>
<dbReference type="Proteomes" id="UP001597058">
    <property type="component" value="Unassembled WGS sequence"/>
</dbReference>